<organism evidence="3 4">
    <name type="scientific">Emericellopsis cladophorae</name>
    <dbReference type="NCBI Taxonomy" id="2686198"/>
    <lineage>
        <taxon>Eukaryota</taxon>
        <taxon>Fungi</taxon>
        <taxon>Dikarya</taxon>
        <taxon>Ascomycota</taxon>
        <taxon>Pezizomycotina</taxon>
        <taxon>Sordariomycetes</taxon>
        <taxon>Hypocreomycetidae</taxon>
        <taxon>Hypocreales</taxon>
        <taxon>Bionectriaceae</taxon>
        <taxon>Emericellopsis</taxon>
    </lineage>
</organism>
<proteinExistence type="inferred from homology"/>
<dbReference type="NCBIfam" id="TIGR01226">
    <property type="entry name" value="phe_am_lyase"/>
    <property type="match status" value="1"/>
</dbReference>
<dbReference type="GO" id="GO:0016841">
    <property type="term" value="F:ammonia-lyase activity"/>
    <property type="evidence" value="ECO:0007669"/>
    <property type="project" value="InterPro"/>
</dbReference>
<gene>
    <name evidence="3" type="ORF">J7T54_004130</name>
</gene>
<evidence type="ECO:0000256" key="1">
    <source>
        <dbReference type="ARBA" id="ARBA00007238"/>
    </source>
</evidence>
<name>A0A9Q0BB86_9HYPO</name>
<evidence type="ECO:0000256" key="2">
    <source>
        <dbReference type="RuleBase" id="RU003954"/>
    </source>
</evidence>
<dbReference type="InterPro" id="IPR023144">
    <property type="entry name" value="Phe_NH3-lyase_shielding_dom_sf"/>
</dbReference>
<dbReference type="AlphaFoldDB" id="A0A9Q0BB86"/>
<keyword evidence="2" id="KW-0456">Lyase</keyword>
<dbReference type="Gene3D" id="1.10.274.20">
    <property type="entry name" value="Phenylalanine ammonia-lyase 1, domain 3"/>
    <property type="match status" value="1"/>
</dbReference>
<dbReference type="RefSeq" id="XP_051359091.1">
    <property type="nucleotide sequence ID" value="XM_051509978.1"/>
</dbReference>
<evidence type="ECO:0000313" key="4">
    <source>
        <dbReference type="Proteomes" id="UP001055219"/>
    </source>
</evidence>
<dbReference type="SUPFAM" id="SSF48557">
    <property type="entry name" value="L-aspartase-like"/>
    <property type="match status" value="1"/>
</dbReference>
<dbReference type="GO" id="GO:0006559">
    <property type="term" value="P:L-phenylalanine catabolic process"/>
    <property type="evidence" value="ECO:0007669"/>
    <property type="project" value="InterPro"/>
</dbReference>
<comment type="similarity">
    <text evidence="1 2">Belongs to the PAL/histidase family.</text>
</comment>
<dbReference type="Gene3D" id="1.20.200.10">
    <property type="entry name" value="Fumarase/aspartase (Central domain)"/>
    <property type="match status" value="1"/>
</dbReference>
<accession>A0A9Q0BB86</accession>
<keyword evidence="4" id="KW-1185">Reference proteome</keyword>
<evidence type="ECO:0000313" key="3">
    <source>
        <dbReference type="EMBL" id="KAI6778235.1"/>
    </source>
</evidence>
<dbReference type="CDD" id="cd00332">
    <property type="entry name" value="PAL-HAL"/>
    <property type="match status" value="1"/>
</dbReference>
<dbReference type="Gene3D" id="1.10.275.10">
    <property type="entry name" value="Fumarase/aspartase (N-terminal domain)"/>
    <property type="match status" value="1"/>
</dbReference>
<comment type="caution">
    <text evidence="3">The sequence shown here is derived from an EMBL/GenBank/DDBJ whole genome shotgun (WGS) entry which is preliminary data.</text>
</comment>
<dbReference type="InterPro" id="IPR008948">
    <property type="entry name" value="L-Aspartase-like"/>
</dbReference>
<dbReference type="GO" id="GO:0005737">
    <property type="term" value="C:cytoplasm"/>
    <property type="evidence" value="ECO:0007669"/>
    <property type="project" value="InterPro"/>
</dbReference>
<dbReference type="PANTHER" id="PTHR10362">
    <property type="entry name" value="HISTIDINE AMMONIA-LYASE"/>
    <property type="match status" value="1"/>
</dbReference>
<dbReference type="InterPro" id="IPR001106">
    <property type="entry name" value="Aromatic_Lyase"/>
</dbReference>
<dbReference type="Proteomes" id="UP001055219">
    <property type="component" value="Unassembled WGS sequence"/>
</dbReference>
<dbReference type="GeneID" id="75830619"/>
<dbReference type="OrthoDB" id="10051290at2759"/>
<dbReference type="InterPro" id="IPR024083">
    <property type="entry name" value="Fumarase/histidase_N"/>
</dbReference>
<reference evidence="3" key="2">
    <citation type="submission" date="2022-07" db="EMBL/GenBank/DDBJ databases">
        <authorList>
            <person name="Goncalves M.F.M."/>
            <person name="Hilario S."/>
            <person name="Van De Peer Y."/>
            <person name="Esteves A.C."/>
            <person name="Alves A."/>
        </authorList>
    </citation>
    <scope>NUCLEOTIDE SEQUENCE</scope>
    <source>
        <strain evidence="3">MUM 19.33</strain>
    </source>
</reference>
<sequence>MTGAKTAEHASSTLSLWRNLQSIKKSLKPVVLDGTALTIPDVIAVARHAVQPSISRDGELAKRLQRSVECLSAYLAKDTVVYGVNTGFGGSADVRTDDMLDLQIGLLQHQNCAIVSPHDKDVNNNAERLPSDVMQPEWVRGAMVTRANQNIRGHSAVRLEVLEGLIAMLNKDIVPLVPLRGTISASGDLMPMGYIAGALMGNPDVFVQVGRGKQARVLPASQALQETGLYTTGLGPKEGLALINGTAPSCSLASLVLYDAQQLAYLSQVCTAFASEAMAGNVDWAAPFIHAIRPHPGQIEVAANIRRALRGSQLVVGLEKRKHSGNGLWQDRYSTRTAPQWVGPYLEDLLLAQRQIETELNSTSDNPLVDATPLPGCPPPSGEVFSGGNFQAVAITSAMDKTRLALQMIGRMMFSQVSEIIHPSTNNGLEANLNASDKANFTFKGMDINMSAYMSELAALAHPVSAHVMSAEMHNQGINSLAFVSARRTMEAVSIVRMMAACHLYVCTQAVDLRACHLLFFDEVSSKLANAGMGISEDGHKKIMETIELAWKAANESHWCDRIKPTSDALWSVLAKLLAEEGQSGSSLASLADWHSKIAAIVEETARGVFYPNLAITTRHVASLLGDGTAPIYNHIRETLEVPLHCGLDDDPLYCHRRGLPYEKKKTLGSWLGFIHESLKGDLMDEVMGALDGGIDVRRNGVTVSAVNGAKEANGTNGTNGY</sequence>
<dbReference type="EMBL" id="JAGIXG020000077">
    <property type="protein sequence ID" value="KAI6778235.1"/>
    <property type="molecule type" value="Genomic_DNA"/>
</dbReference>
<protein>
    <submittedName>
        <fullName evidence="3">Phenylalanine/tyrosine ammonia-lyase-like protein</fullName>
    </submittedName>
</protein>
<dbReference type="Pfam" id="PF00221">
    <property type="entry name" value="Lyase_aromatic"/>
    <property type="match status" value="1"/>
</dbReference>
<reference evidence="3" key="1">
    <citation type="journal article" date="2021" name="J Fungi (Basel)">
        <title>Genomic and Metabolomic Analyses of the Marine Fungus Emericellopsis cladophorae: Insights into Saltwater Adaptability Mechanisms and Its Biosynthetic Potential.</title>
        <authorList>
            <person name="Goncalves M.F.M."/>
            <person name="Hilario S."/>
            <person name="Van de Peer Y."/>
            <person name="Esteves A.C."/>
            <person name="Alves A."/>
        </authorList>
    </citation>
    <scope>NUCLEOTIDE SEQUENCE</scope>
    <source>
        <strain evidence="3">MUM 19.33</strain>
    </source>
</reference>
<dbReference type="InterPro" id="IPR005922">
    <property type="entry name" value="Phe_NH3-lyase"/>
</dbReference>